<protein>
    <submittedName>
        <fullName evidence="1">15394_t:CDS:1</fullName>
    </submittedName>
</protein>
<organism evidence="1 2">
    <name type="scientific">Acaulospora colombiana</name>
    <dbReference type="NCBI Taxonomy" id="27376"/>
    <lineage>
        <taxon>Eukaryota</taxon>
        <taxon>Fungi</taxon>
        <taxon>Fungi incertae sedis</taxon>
        <taxon>Mucoromycota</taxon>
        <taxon>Glomeromycotina</taxon>
        <taxon>Glomeromycetes</taxon>
        <taxon>Diversisporales</taxon>
        <taxon>Acaulosporaceae</taxon>
        <taxon>Acaulospora</taxon>
    </lineage>
</organism>
<evidence type="ECO:0000313" key="2">
    <source>
        <dbReference type="Proteomes" id="UP000789525"/>
    </source>
</evidence>
<dbReference type="Proteomes" id="UP000789525">
    <property type="component" value="Unassembled WGS sequence"/>
</dbReference>
<name>A0ACA9Q547_9GLOM</name>
<gene>
    <name evidence="1" type="ORF">ACOLOM_LOCUS12011</name>
</gene>
<sequence>MKVVNNTPTPIFYNSFDEVPKDCKGNPTLPLLNANYMPTISVEESGTTAHLNLVFKSGTAWLQIPFVSELSANDMSGWVYSIAINLNFAGISHDDLVAGKAVPKIVSKHLDHFNSSGFAVSQLFLDFNSVDLMGFDPIKTTTGNHAIGTSENQEFVYFMRAYLGYLQKNPNANPYILGYTISQTPTTVDPDANVPDSLKPIGQTFTVFKDPTTPQLSTINFILNTKGGQANHGPGSHSSPDKVLTLSGIFDTNWITPTEQCDAKMVYSTFSLIETLILKPIYKKISVASYDAMKKGRIQVNPPPDYEHAASFGLFGLSFTISNANQGDDQYVNIYTVNFVTSGSTVNVVFNGHMSARKGRSKDM</sequence>
<comment type="caution">
    <text evidence="1">The sequence shown here is derived from an EMBL/GenBank/DDBJ whole genome shotgun (WGS) entry which is preliminary data.</text>
</comment>
<keyword evidence="2" id="KW-1185">Reference proteome</keyword>
<feature type="non-terminal residue" evidence="1">
    <location>
        <position position="364"/>
    </location>
</feature>
<dbReference type="EMBL" id="CAJVPT010046400">
    <property type="protein sequence ID" value="CAG8738023.1"/>
    <property type="molecule type" value="Genomic_DNA"/>
</dbReference>
<accession>A0ACA9Q547</accession>
<reference evidence="1" key="1">
    <citation type="submission" date="2021-06" db="EMBL/GenBank/DDBJ databases">
        <authorList>
            <person name="Kallberg Y."/>
            <person name="Tangrot J."/>
            <person name="Rosling A."/>
        </authorList>
    </citation>
    <scope>NUCLEOTIDE SEQUENCE</scope>
    <source>
        <strain evidence="1">CL356</strain>
    </source>
</reference>
<evidence type="ECO:0000313" key="1">
    <source>
        <dbReference type="EMBL" id="CAG8738023.1"/>
    </source>
</evidence>
<proteinExistence type="predicted"/>